<reference evidence="2 3" key="1">
    <citation type="submission" date="2016-10" db="EMBL/GenBank/DDBJ databases">
        <title>Comparative genome analysis of multiple Pseudomonas spp. focuses on biocontrol and plant growth promoting traits.</title>
        <authorList>
            <person name="Tao X.-Y."/>
            <person name="Taylor C.G."/>
        </authorList>
    </citation>
    <scope>NUCLEOTIDE SEQUENCE [LARGE SCALE GENOMIC DNA]</scope>
    <source>
        <strain evidence="2 3">36C6</strain>
    </source>
</reference>
<keyword evidence="2" id="KW-0808">Transferase</keyword>
<proteinExistence type="predicted"/>
<dbReference type="InterPro" id="IPR029063">
    <property type="entry name" value="SAM-dependent_MTases_sf"/>
</dbReference>
<keyword evidence="2" id="KW-0489">Methyltransferase</keyword>
<dbReference type="RefSeq" id="WP_123356254.1">
    <property type="nucleotide sequence ID" value="NZ_MOBM01000003.1"/>
</dbReference>
<accession>A0A423I2B3</accession>
<dbReference type="Proteomes" id="UP000284002">
    <property type="component" value="Unassembled WGS sequence"/>
</dbReference>
<comment type="caution">
    <text evidence="2">The sequence shown here is derived from an EMBL/GenBank/DDBJ whole genome shotgun (WGS) entry which is preliminary data.</text>
</comment>
<name>A0A423I2B3_9PSED</name>
<dbReference type="SUPFAM" id="SSF53335">
    <property type="entry name" value="S-adenosyl-L-methionine-dependent methyltransferases"/>
    <property type="match status" value="1"/>
</dbReference>
<sequence length="279" mass="31287">MEMPTKEKAIASNRDAWNDSAQHHKDAPEWQACLSAVSHGDFSCLDDTLTGLLQQVGVDGKDVVQLGCNNGRESLSLFALGPRRVVGIDQSEAFLDQARELASRSPHEPEFIEADIHSLPTDLYQRFDVALITIGVLNWMPDIAEFLRHAAQTLKPGGSLVVYETHPFLEMFNPESADPYRPDSSYFRSEPFVQNQPIVYEGKVEQPASASYWFVHTLGAIFTGAVEAGLQISHFKEYPHSNREELYDRYQQQKAQLPLCYTLVAVKANNVVPRTFSES</sequence>
<dbReference type="AlphaFoldDB" id="A0A423I2B3"/>
<evidence type="ECO:0000259" key="1">
    <source>
        <dbReference type="Pfam" id="PF08241"/>
    </source>
</evidence>
<dbReference type="InterPro" id="IPR013216">
    <property type="entry name" value="Methyltransf_11"/>
</dbReference>
<dbReference type="GO" id="GO:0008757">
    <property type="term" value="F:S-adenosylmethionine-dependent methyltransferase activity"/>
    <property type="evidence" value="ECO:0007669"/>
    <property type="project" value="InterPro"/>
</dbReference>
<feature type="domain" description="Methyltransferase type 11" evidence="1">
    <location>
        <begin position="65"/>
        <end position="162"/>
    </location>
</feature>
<dbReference type="Pfam" id="PF08241">
    <property type="entry name" value="Methyltransf_11"/>
    <property type="match status" value="1"/>
</dbReference>
<dbReference type="Gene3D" id="3.40.50.150">
    <property type="entry name" value="Vaccinia Virus protein VP39"/>
    <property type="match status" value="1"/>
</dbReference>
<dbReference type="PANTHER" id="PTHR43861">
    <property type="entry name" value="TRANS-ACONITATE 2-METHYLTRANSFERASE-RELATED"/>
    <property type="match status" value="1"/>
</dbReference>
<protein>
    <submittedName>
        <fullName evidence="2">SAM-dependent methyltransferase</fullName>
    </submittedName>
</protein>
<evidence type="ECO:0000313" key="2">
    <source>
        <dbReference type="EMBL" id="RON19588.1"/>
    </source>
</evidence>
<dbReference type="EMBL" id="MOBM01000003">
    <property type="protein sequence ID" value="RON19588.1"/>
    <property type="molecule type" value="Genomic_DNA"/>
</dbReference>
<evidence type="ECO:0000313" key="3">
    <source>
        <dbReference type="Proteomes" id="UP000284002"/>
    </source>
</evidence>
<dbReference type="CDD" id="cd02440">
    <property type="entry name" value="AdoMet_MTases"/>
    <property type="match status" value="1"/>
</dbReference>
<dbReference type="GO" id="GO:0032259">
    <property type="term" value="P:methylation"/>
    <property type="evidence" value="ECO:0007669"/>
    <property type="project" value="UniProtKB-KW"/>
</dbReference>
<gene>
    <name evidence="2" type="ORF">BK662_01780</name>
</gene>
<organism evidence="2 3">
    <name type="scientific">Pseudomonas frederiksbergensis</name>
    <dbReference type="NCBI Taxonomy" id="104087"/>
    <lineage>
        <taxon>Bacteria</taxon>
        <taxon>Pseudomonadati</taxon>
        <taxon>Pseudomonadota</taxon>
        <taxon>Gammaproteobacteria</taxon>
        <taxon>Pseudomonadales</taxon>
        <taxon>Pseudomonadaceae</taxon>
        <taxon>Pseudomonas</taxon>
    </lineage>
</organism>